<dbReference type="EMBL" id="JBHTOF010000023">
    <property type="protein sequence ID" value="MFD1465088.1"/>
    <property type="molecule type" value="Genomic_DNA"/>
</dbReference>
<proteinExistence type="predicted"/>
<dbReference type="Proteomes" id="UP001597244">
    <property type="component" value="Unassembled WGS sequence"/>
</dbReference>
<name>A0ABW4DMM7_9LACO</name>
<sequence length="75" mass="8374">MDEKLVERLFIFAEIFGLPSAEGVVEIALGSLKELALKCVKIDLPPAEVAPENSGRLLWGRLQDFQRPEILPPKM</sequence>
<evidence type="ECO:0000313" key="1">
    <source>
        <dbReference type="EMBL" id="MFD1465088.1"/>
    </source>
</evidence>
<keyword evidence="2" id="KW-1185">Reference proteome</keyword>
<organism evidence="1 2">
    <name type="scientific">Lapidilactobacillus mulanensis</name>
    <dbReference type="NCBI Taxonomy" id="2485999"/>
    <lineage>
        <taxon>Bacteria</taxon>
        <taxon>Bacillati</taxon>
        <taxon>Bacillota</taxon>
        <taxon>Bacilli</taxon>
        <taxon>Lactobacillales</taxon>
        <taxon>Lactobacillaceae</taxon>
        <taxon>Lapidilactobacillus</taxon>
    </lineage>
</organism>
<evidence type="ECO:0000313" key="2">
    <source>
        <dbReference type="Proteomes" id="UP001597244"/>
    </source>
</evidence>
<reference evidence="2" key="1">
    <citation type="journal article" date="2019" name="Int. J. Syst. Evol. Microbiol.">
        <title>The Global Catalogue of Microorganisms (GCM) 10K type strain sequencing project: providing services to taxonomists for standard genome sequencing and annotation.</title>
        <authorList>
            <consortium name="The Broad Institute Genomics Platform"/>
            <consortium name="The Broad Institute Genome Sequencing Center for Infectious Disease"/>
            <person name="Wu L."/>
            <person name="Ma J."/>
        </authorList>
    </citation>
    <scope>NUCLEOTIDE SEQUENCE [LARGE SCALE GENOMIC DNA]</scope>
    <source>
        <strain evidence="2">CCM 8951</strain>
    </source>
</reference>
<comment type="caution">
    <text evidence="1">The sequence shown here is derived from an EMBL/GenBank/DDBJ whole genome shotgun (WGS) entry which is preliminary data.</text>
</comment>
<protein>
    <submittedName>
        <fullName evidence="1">Uncharacterized protein</fullName>
    </submittedName>
</protein>
<gene>
    <name evidence="1" type="ORF">ACFQ4L_03150</name>
</gene>
<accession>A0ABW4DMM7</accession>